<accession>A0A7H1NNB5</accession>
<dbReference type="EMBL" id="CP060244">
    <property type="protein sequence ID" value="QNT77275.1"/>
    <property type="molecule type" value="Genomic_DNA"/>
</dbReference>
<gene>
    <name evidence="1" type="ORF">JGUZn3_00080</name>
</gene>
<dbReference type="AlphaFoldDB" id="A0A7H1NNB5"/>
<evidence type="ECO:0000313" key="1">
    <source>
        <dbReference type="EMBL" id="QNT77275.1"/>
    </source>
</evidence>
<sequence>MGVFSLSGSEQETAILAKRSLFLNEVSSSKGLILSLPGYSVDSL</sequence>
<protein>
    <submittedName>
        <fullName evidence="1">Uncharacterized protein</fullName>
    </submittedName>
</protein>
<dbReference type="KEGG" id="ebla:JGUZn3_00080"/>
<proteinExistence type="predicted"/>
<reference evidence="1 2" key="1">
    <citation type="submission" date="2020-08" db="EMBL/GenBank/DDBJ databases">
        <title>Complete genome sequence of Entomobacter blattae G55GP.</title>
        <authorList>
            <person name="Poehlein A."/>
            <person name="Guzman J."/>
            <person name="Daniel R."/>
            <person name="Vilcinskas A."/>
        </authorList>
    </citation>
    <scope>NUCLEOTIDE SEQUENCE [LARGE SCALE GENOMIC DNA]</scope>
    <source>
        <strain evidence="1 2">G55GP</strain>
    </source>
</reference>
<keyword evidence="2" id="KW-1185">Reference proteome</keyword>
<organism evidence="1 2">
    <name type="scientific">Entomobacter blattae</name>
    <dbReference type="NCBI Taxonomy" id="2762277"/>
    <lineage>
        <taxon>Bacteria</taxon>
        <taxon>Pseudomonadati</taxon>
        <taxon>Pseudomonadota</taxon>
        <taxon>Alphaproteobacteria</taxon>
        <taxon>Acetobacterales</taxon>
        <taxon>Acetobacteraceae</taxon>
        <taxon>Entomobacter</taxon>
    </lineage>
</organism>
<dbReference type="Proteomes" id="UP000516349">
    <property type="component" value="Chromosome"/>
</dbReference>
<evidence type="ECO:0000313" key="2">
    <source>
        <dbReference type="Proteomes" id="UP000516349"/>
    </source>
</evidence>
<name>A0A7H1NNB5_9PROT</name>